<name>A0A0S2W1U2_9FIRM</name>
<dbReference type="AlphaFoldDB" id="A0A0S2W1U2"/>
<keyword evidence="3" id="KW-1185">Reference proteome</keyword>
<proteinExistence type="predicted"/>
<accession>A0A0S2W1U2</accession>
<protein>
    <submittedName>
        <fullName evidence="2">Uncharacterized protein</fullName>
    </submittedName>
</protein>
<reference evidence="2 3" key="1">
    <citation type="journal article" date="2015" name="Nat. Commun.">
        <title>Production of butyrate from lysine and the Amadori product fructoselysine by a human gut commensal.</title>
        <authorList>
            <person name="Bui T.P."/>
            <person name="Ritari J."/>
            <person name="Boeren S."/>
            <person name="de Waard P."/>
            <person name="Plugge C.M."/>
            <person name="de Vos W.M."/>
        </authorList>
    </citation>
    <scope>NUCLEOTIDE SEQUENCE [LARGE SCALE GENOMIC DNA]</scope>
    <source>
        <strain evidence="2 3">AF211</strain>
    </source>
</reference>
<dbReference type="Proteomes" id="UP000064844">
    <property type="component" value="Chromosome"/>
</dbReference>
<reference evidence="3" key="2">
    <citation type="submission" date="2015-04" db="EMBL/GenBank/DDBJ databases">
        <title>A butyrogenic pathway from the amino acid lysine in a human gut commensal.</title>
        <authorList>
            <person name="de Vos W.M."/>
            <person name="Bui N.T.P."/>
            <person name="Plugge C.M."/>
            <person name="Ritari J."/>
        </authorList>
    </citation>
    <scope>NUCLEOTIDE SEQUENCE [LARGE SCALE GENOMIC DNA]</scope>
    <source>
        <strain evidence="3">AF211</strain>
    </source>
</reference>
<evidence type="ECO:0000256" key="1">
    <source>
        <dbReference type="SAM" id="MobiDB-lite"/>
    </source>
</evidence>
<organism evidence="2 3">
    <name type="scientific">Intestinimonas butyriciproducens</name>
    <dbReference type="NCBI Taxonomy" id="1297617"/>
    <lineage>
        <taxon>Bacteria</taxon>
        <taxon>Bacillati</taxon>
        <taxon>Bacillota</taxon>
        <taxon>Clostridia</taxon>
        <taxon>Eubacteriales</taxon>
        <taxon>Intestinimonas</taxon>
    </lineage>
</organism>
<dbReference type="EMBL" id="CP011307">
    <property type="protein sequence ID" value="ALP93202.1"/>
    <property type="molecule type" value="Genomic_DNA"/>
</dbReference>
<gene>
    <name evidence="2" type="ORF">IB211_00808</name>
</gene>
<dbReference type="STRING" id="1297617.IB211_00808"/>
<dbReference type="KEGG" id="ibu:IB211_00808"/>
<evidence type="ECO:0000313" key="2">
    <source>
        <dbReference type="EMBL" id="ALP93202.1"/>
    </source>
</evidence>
<dbReference type="Pfam" id="PF18780">
    <property type="entry name" value="HNH_repeat"/>
    <property type="match status" value="4"/>
</dbReference>
<dbReference type="InterPro" id="IPR041025">
    <property type="entry name" value="HNH_repeat"/>
</dbReference>
<feature type="compositionally biased region" description="Acidic residues" evidence="1">
    <location>
        <begin position="22"/>
        <end position="33"/>
    </location>
</feature>
<feature type="region of interest" description="Disordered" evidence="1">
    <location>
        <begin position="14"/>
        <end position="33"/>
    </location>
</feature>
<evidence type="ECO:0000313" key="3">
    <source>
        <dbReference type="Proteomes" id="UP000064844"/>
    </source>
</evidence>
<dbReference type="RefSeq" id="WP_058117181.1">
    <property type="nucleotide sequence ID" value="NZ_CAMREZ010000009.1"/>
</dbReference>
<sequence>MTNLEEKKRRLAQLAAACTDPSETESEASEEELDEYSLQTAAGKLLYESFTDEELLNVVRKTAERLGHSPAQREVFWVYRCYLKRRFEKWPYALQKAGLSKAAGRGGTSMARMEAERKHHRELLELVRERGIQLGRIPHPKDFQDELGDLAKYYQTWNQVLTAAGIHWEDTVHPIGDLEPEYRAMLEKLLEQARALGRAPLRSEVEEPFRKKLIARCGSWRNTLYQIGLEPVAHITPFSGTVLSNTNKGTKRHRTVLHECYYKVLNLDERAKRELEEVRRLAEKLGRPPKRKEAPEALRKDLQKWCGSWSNTLFQLGLQPEKKKTFQGTKEPRE</sequence>